<dbReference type="SMART" id="SM00238">
    <property type="entry name" value="BIR"/>
    <property type="match status" value="2"/>
</dbReference>
<gene>
    <name evidence="1" type="ORF">MNOR_LOCUS39357</name>
</gene>
<proteinExistence type="predicted"/>
<feature type="non-terminal residue" evidence="1">
    <location>
        <position position="270"/>
    </location>
</feature>
<protein>
    <submittedName>
        <fullName evidence="1">Uncharacterized protein</fullName>
    </submittedName>
</protein>
<comment type="caution">
    <text evidence="1">The sequence shown here is derived from an EMBL/GenBank/DDBJ whole genome shotgun (WGS) entry which is preliminary data.</text>
</comment>
<reference evidence="1 2" key="1">
    <citation type="submission" date="2024-05" db="EMBL/GenBank/DDBJ databases">
        <authorList>
            <person name="Wallberg A."/>
        </authorList>
    </citation>
    <scope>NUCLEOTIDE SEQUENCE [LARGE SCALE GENOMIC DNA]</scope>
</reference>
<dbReference type="PROSITE" id="PS50143">
    <property type="entry name" value="BIR_REPEAT_2"/>
    <property type="match status" value="2"/>
</dbReference>
<dbReference type="Proteomes" id="UP001497623">
    <property type="component" value="Unassembled WGS sequence"/>
</dbReference>
<dbReference type="GO" id="GO:0043066">
    <property type="term" value="P:negative regulation of apoptotic process"/>
    <property type="evidence" value="ECO:0007669"/>
    <property type="project" value="TreeGrafter"/>
</dbReference>
<dbReference type="InterPro" id="IPR001370">
    <property type="entry name" value="BIR_rpt"/>
</dbReference>
<organism evidence="1 2">
    <name type="scientific">Meganyctiphanes norvegica</name>
    <name type="common">Northern krill</name>
    <name type="synonym">Thysanopoda norvegica</name>
    <dbReference type="NCBI Taxonomy" id="48144"/>
    <lineage>
        <taxon>Eukaryota</taxon>
        <taxon>Metazoa</taxon>
        <taxon>Ecdysozoa</taxon>
        <taxon>Arthropoda</taxon>
        <taxon>Crustacea</taxon>
        <taxon>Multicrustacea</taxon>
        <taxon>Malacostraca</taxon>
        <taxon>Eumalacostraca</taxon>
        <taxon>Eucarida</taxon>
        <taxon>Euphausiacea</taxon>
        <taxon>Euphausiidae</taxon>
        <taxon>Meganyctiphanes</taxon>
    </lineage>
</organism>
<keyword evidence="2" id="KW-1185">Reference proteome</keyword>
<dbReference type="GO" id="GO:0005634">
    <property type="term" value="C:nucleus"/>
    <property type="evidence" value="ECO:0007669"/>
    <property type="project" value="TreeGrafter"/>
</dbReference>
<dbReference type="GO" id="GO:0005737">
    <property type="term" value="C:cytoplasm"/>
    <property type="evidence" value="ECO:0007669"/>
    <property type="project" value="TreeGrafter"/>
</dbReference>
<dbReference type="AlphaFoldDB" id="A0AAV2SQ25"/>
<dbReference type="EMBL" id="CAXKWB010101074">
    <property type="protein sequence ID" value="CAL4225032.1"/>
    <property type="molecule type" value="Genomic_DNA"/>
</dbReference>
<dbReference type="InterPro" id="IPR050784">
    <property type="entry name" value="IAP"/>
</dbReference>
<sequence length="270" mass="30614">MSSMTNFTLNNIDNINQNADTQGEVVNRPRERKVHSKSGLLLESVRLETFAFWNPSKIDAEQLARNGFYFTRTADQVRCALCKGSLGRFEKGDEAGKEHWRHFNHKCPFIKEDPTGNVPLIGSTDSLQQVYDFLKDYYKGLSKVVSINVSATAKFPEMNTTDARMKTFGIWPHNVEVNTNNLVQAGFFSLDAGDLVQCFHCGGCMFNWLKGDDPVRDHANFYPQCRFLQSKTNTPQMHMPNTVKQPRMLTENEANLLMHHPMAAKMDGVG</sequence>
<evidence type="ECO:0000313" key="2">
    <source>
        <dbReference type="Proteomes" id="UP001497623"/>
    </source>
</evidence>
<accession>A0AAV2SQ25</accession>
<dbReference type="PANTHER" id="PTHR10044:SF139">
    <property type="entry name" value="DEATH-ASSOCIATED INHIBITOR OF APOPTOSIS 2"/>
    <property type="match status" value="1"/>
</dbReference>
<dbReference type="SUPFAM" id="SSF57924">
    <property type="entry name" value="Inhibitor of apoptosis (IAP) repeat"/>
    <property type="match status" value="2"/>
</dbReference>
<dbReference type="GO" id="GO:0061630">
    <property type="term" value="F:ubiquitin protein ligase activity"/>
    <property type="evidence" value="ECO:0007669"/>
    <property type="project" value="TreeGrafter"/>
</dbReference>
<dbReference type="CDD" id="cd00022">
    <property type="entry name" value="BIR"/>
    <property type="match status" value="2"/>
</dbReference>
<dbReference type="Pfam" id="PF00653">
    <property type="entry name" value="BIR"/>
    <property type="match status" value="2"/>
</dbReference>
<dbReference type="GO" id="GO:0043027">
    <property type="term" value="F:cysteine-type endopeptidase inhibitor activity involved in apoptotic process"/>
    <property type="evidence" value="ECO:0007669"/>
    <property type="project" value="TreeGrafter"/>
</dbReference>
<dbReference type="GO" id="GO:0051726">
    <property type="term" value="P:regulation of cell cycle"/>
    <property type="evidence" value="ECO:0007669"/>
    <property type="project" value="TreeGrafter"/>
</dbReference>
<name>A0AAV2SQ25_MEGNR</name>
<dbReference type="PANTHER" id="PTHR10044">
    <property type="entry name" value="INHIBITOR OF APOPTOSIS"/>
    <property type="match status" value="1"/>
</dbReference>
<dbReference type="GO" id="GO:0031398">
    <property type="term" value="P:positive regulation of protein ubiquitination"/>
    <property type="evidence" value="ECO:0007669"/>
    <property type="project" value="TreeGrafter"/>
</dbReference>
<evidence type="ECO:0000313" key="1">
    <source>
        <dbReference type="EMBL" id="CAL4225032.1"/>
    </source>
</evidence>
<dbReference type="Gene3D" id="1.10.1170.10">
    <property type="entry name" value="Inhibitor Of Apoptosis Protein (2mihbC-IAP-1), Chain A"/>
    <property type="match status" value="2"/>
</dbReference>